<dbReference type="Gene3D" id="3.10.580.10">
    <property type="entry name" value="CBS-domain"/>
    <property type="match status" value="1"/>
</dbReference>
<organism evidence="1 2">
    <name type="scientific">Pseudidiomarina aestuarii</name>
    <dbReference type="NCBI Taxonomy" id="624146"/>
    <lineage>
        <taxon>Bacteria</taxon>
        <taxon>Pseudomonadati</taxon>
        <taxon>Pseudomonadota</taxon>
        <taxon>Gammaproteobacteria</taxon>
        <taxon>Alteromonadales</taxon>
        <taxon>Idiomarinaceae</taxon>
        <taxon>Pseudidiomarina</taxon>
    </lineage>
</organism>
<accession>A0A2T4CVP7</accession>
<sequence>MSDFHQLTWTKPSSLQRLAVAPAKAKNLIDWHEPALKVAEPFAELAPLQLSQSLTLPAVEREMHEHGVRFACIHDAQGEWVGIMQARELHSRHSTAVAGLLQLKWSELPVQYVMQSIKALPVLSYQQVKTAQIGDIAATLQAAGRDFALIEKSGELWGLLSSMTILQRTGESIRLYPKATTFVEVFSALRHPEIADN</sequence>
<protein>
    <submittedName>
        <fullName evidence="1">Uncharacterized protein</fullName>
    </submittedName>
</protein>
<reference evidence="1 2" key="1">
    <citation type="submission" date="2018-03" db="EMBL/GenBank/DDBJ databases">
        <title>Cross-interface Injection: A General Nanoliter Liquid Handling Method Applied to Single Cells Genome Amplification Automated Nanoliter Liquid Handling Applied to Single Cell Multiple Displacement Amplification.</title>
        <authorList>
            <person name="Yun J."/>
            <person name="Xu P."/>
            <person name="Xu J."/>
            <person name="Dai X."/>
            <person name="Wang Y."/>
            <person name="Zheng X."/>
            <person name="Cao C."/>
            <person name="Yi Q."/>
            <person name="Zhu Y."/>
            <person name="Wang L."/>
            <person name="Dong Z."/>
            <person name="Huang Y."/>
            <person name="Huang L."/>
            <person name="Du W."/>
        </authorList>
    </citation>
    <scope>NUCLEOTIDE SEQUENCE [LARGE SCALE GENOMIC DNA]</scope>
    <source>
        <strain evidence="1 2">A12-4</strain>
    </source>
</reference>
<dbReference type="AlphaFoldDB" id="A0A2T4CVP7"/>
<dbReference type="SUPFAM" id="SSF54631">
    <property type="entry name" value="CBS-domain pair"/>
    <property type="match status" value="1"/>
</dbReference>
<name>A0A2T4CVP7_9GAMM</name>
<gene>
    <name evidence="1" type="ORF">C9927_02145</name>
</gene>
<evidence type="ECO:0000313" key="2">
    <source>
        <dbReference type="Proteomes" id="UP000242087"/>
    </source>
</evidence>
<dbReference type="InterPro" id="IPR046342">
    <property type="entry name" value="CBS_dom_sf"/>
</dbReference>
<dbReference type="Proteomes" id="UP000242087">
    <property type="component" value="Unassembled WGS sequence"/>
</dbReference>
<evidence type="ECO:0000313" key="1">
    <source>
        <dbReference type="EMBL" id="PTB89298.1"/>
    </source>
</evidence>
<comment type="caution">
    <text evidence="1">The sequence shown here is derived from an EMBL/GenBank/DDBJ whole genome shotgun (WGS) entry which is preliminary data.</text>
</comment>
<dbReference type="EMBL" id="PYVF01000019">
    <property type="protein sequence ID" value="PTB89298.1"/>
    <property type="molecule type" value="Genomic_DNA"/>
</dbReference>
<proteinExistence type="predicted"/>